<gene>
    <name evidence="3" type="ORF">KTQ36_03890</name>
</gene>
<keyword evidence="2" id="KW-0732">Signal</keyword>
<evidence type="ECO:0000256" key="2">
    <source>
        <dbReference type="SAM" id="SignalP"/>
    </source>
</evidence>
<feature type="compositionally biased region" description="Polar residues" evidence="1">
    <location>
        <begin position="33"/>
        <end position="44"/>
    </location>
</feature>
<keyword evidence="4" id="KW-1185">Reference proteome</keyword>
<feature type="signal peptide" evidence="2">
    <location>
        <begin position="1"/>
        <end position="21"/>
    </location>
</feature>
<sequence>MKKFLMLGLGAVAFAATPAAAQPAHAKGKAKHSQVQPYGSNYGQQARHCPPGLAKKNPQCMPPGQYKKLYDVGHRFPTNYDRWTPYNQIPSDYRRRYDLDPRSRYIYDQNYIYRVDPTTMVVREVLRAIL</sequence>
<dbReference type="Proteomes" id="UP000698028">
    <property type="component" value="Unassembled WGS sequence"/>
</dbReference>
<dbReference type="RefSeq" id="WP_218632432.1">
    <property type="nucleotide sequence ID" value="NZ_JAHVAH010000001.1"/>
</dbReference>
<evidence type="ECO:0000313" key="3">
    <source>
        <dbReference type="EMBL" id="MBW0144435.1"/>
    </source>
</evidence>
<name>A0ABS6V4E5_9SPHN</name>
<protein>
    <recommendedName>
        <fullName evidence="5">Regulator RcnB of Ni and Co efflux</fullName>
    </recommendedName>
</protein>
<evidence type="ECO:0000313" key="4">
    <source>
        <dbReference type="Proteomes" id="UP000698028"/>
    </source>
</evidence>
<evidence type="ECO:0008006" key="5">
    <source>
        <dbReference type="Google" id="ProtNLM"/>
    </source>
</evidence>
<dbReference type="EMBL" id="JAHVAH010000001">
    <property type="protein sequence ID" value="MBW0144435.1"/>
    <property type="molecule type" value="Genomic_DNA"/>
</dbReference>
<organism evidence="3 4">
    <name type="scientific">Sphingomicrobium clamense</name>
    <dbReference type="NCBI Taxonomy" id="2851013"/>
    <lineage>
        <taxon>Bacteria</taxon>
        <taxon>Pseudomonadati</taxon>
        <taxon>Pseudomonadota</taxon>
        <taxon>Alphaproteobacteria</taxon>
        <taxon>Sphingomonadales</taxon>
        <taxon>Sphingomonadaceae</taxon>
        <taxon>Sphingomicrobium</taxon>
    </lineage>
</organism>
<reference evidence="3 4" key="1">
    <citation type="submission" date="2021-07" db="EMBL/GenBank/DDBJ databases">
        <title>The draft genome sequence of Sphingomicrobium sp. B8.</title>
        <authorList>
            <person name="Mu L."/>
        </authorList>
    </citation>
    <scope>NUCLEOTIDE SEQUENCE [LARGE SCALE GENOMIC DNA]</scope>
    <source>
        <strain evidence="3 4">B8</strain>
    </source>
</reference>
<feature type="region of interest" description="Disordered" evidence="1">
    <location>
        <begin position="25"/>
        <end position="58"/>
    </location>
</feature>
<evidence type="ECO:0000256" key="1">
    <source>
        <dbReference type="SAM" id="MobiDB-lite"/>
    </source>
</evidence>
<proteinExistence type="predicted"/>
<comment type="caution">
    <text evidence="3">The sequence shown here is derived from an EMBL/GenBank/DDBJ whole genome shotgun (WGS) entry which is preliminary data.</text>
</comment>
<accession>A0ABS6V4E5</accession>
<feature type="chain" id="PRO_5047252272" description="Regulator RcnB of Ni and Co efflux" evidence="2">
    <location>
        <begin position="22"/>
        <end position="130"/>
    </location>
</feature>